<accession>A0ABW5NIG3</accession>
<dbReference type="EMBL" id="JBHUMA010000004">
    <property type="protein sequence ID" value="MFD2597824.1"/>
    <property type="molecule type" value="Genomic_DNA"/>
</dbReference>
<gene>
    <name evidence="2" type="ORF">ACFSQ3_02585</name>
</gene>
<feature type="region of interest" description="Disordered" evidence="1">
    <location>
        <begin position="29"/>
        <end position="93"/>
    </location>
</feature>
<sequence>MESIIPVLLVVGGLIYKIYTNYQEEMEKVRKRQHGMPNRKPSPATVVIPKPNRSDAQSAKRRVAQPTVSKPAPSYDRKLGRPQPTKLSDRRPATTIIEENALTNREPNEVTRARKQREQRLLDRKIEVVAVEDELETSGNQTKFDLREAIIQAAILERPYKY</sequence>
<name>A0ABW5NIG3_9SPHI</name>
<evidence type="ECO:0000313" key="2">
    <source>
        <dbReference type="EMBL" id="MFD2597824.1"/>
    </source>
</evidence>
<reference evidence="3" key="1">
    <citation type="journal article" date="2019" name="Int. J. Syst. Evol. Microbiol.">
        <title>The Global Catalogue of Microorganisms (GCM) 10K type strain sequencing project: providing services to taxonomists for standard genome sequencing and annotation.</title>
        <authorList>
            <consortium name="The Broad Institute Genomics Platform"/>
            <consortium name="The Broad Institute Genome Sequencing Center for Infectious Disease"/>
            <person name="Wu L."/>
            <person name="Ma J."/>
        </authorList>
    </citation>
    <scope>NUCLEOTIDE SEQUENCE [LARGE SCALE GENOMIC DNA]</scope>
    <source>
        <strain evidence="3">KCTC 42248</strain>
    </source>
</reference>
<organism evidence="2 3">
    <name type="scientific">Sphingobacterium corticis</name>
    <dbReference type="NCBI Taxonomy" id="1812823"/>
    <lineage>
        <taxon>Bacteria</taxon>
        <taxon>Pseudomonadati</taxon>
        <taxon>Bacteroidota</taxon>
        <taxon>Sphingobacteriia</taxon>
        <taxon>Sphingobacteriales</taxon>
        <taxon>Sphingobacteriaceae</taxon>
        <taxon>Sphingobacterium</taxon>
    </lineage>
</organism>
<proteinExistence type="predicted"/>
<comment type="caution">
    <text evidence="2">The sequence shown here is derived from an EMBL/GenBank/DDBJ whole genome shotgun (WGS) entry which is preliminary data.</text>
</comment>
<dbReference type="Proteomes" id="UP001597393">
    <property type="component" value="Unassembled WGS sequence"/>
</dbReference>
<evidence type="ECO:0000313" key="3">
    <source>
        <dbReference type="Proteomes" id="UP001597393"/>
    </source>
</evidence>
<evidence type="ECO:0008006" key="4">
    <source>
        <dbReference type="Google" id="ProtNLM"/>
    </source>
</evidence>
<protein>
    <recommendedName>
        <fullName evidence="4">Conjugal transfer protein</fullName>
    </recommendedName>
</protein>
<evidence type="ECO:0000256" key="1">
    <source>
        <dbReference type="SAM" id="MobiDB-lite"/>
    </source>
</evidence>
<dbReference type="RefSeq" id="WP_380867228.1">
    <property type="nucleotide sequence ID" value="NZ_JBHUMA010000004.1"/>
</dbReference>
<keyword evidence="3" id="KW-1185">Reference proteome</keyword>